<dbReference type="GO" id="GO:0005576">
    <property type="term" value="C:extracellular region"/>
    <property type="evidence" value="ECO:0007669"/>
    <property type="project" value="InterPro"/>
</dbReference>
<feature type="compositionally biased region" description="Basic and acidic residues" evidence="1">
    <location>
        <begin position="439"/>
        <end position="450"/>
    </location>
</feature>
<evidence type="ECO:0000313" key="4">
    <source>
        <dbReference type="EMBL" id="DAE05932.1"/>
    </source>
</evidence>
<proteinExistence type="predicted"/>
<dbReference type="PROSITE" id="PS51996">
    <property type="entry name" value="TR_MART"/>
    <property type="match status" value="1"/>
</dbReference>
<feature type="domain" description="Phage head morphogenesis" evidence="3">
    <location>
        <begin position="606"/>
        <end position="663"/>
    </location>
</feature>
<name>A0A8S5PIC5_9CAUD</name>
<dbReference type="InterPro" id="IPR009279">
    <property type="entry name" value="Portal_Mu"/>
</dbReference>
<dbReference type="InterPro" id="IPR006528">
    <property type="entry name" value="Phage_head_morphogenesis_dom"/>
</dbReference>
<evidence type="ECO:0000256" key="1">
    <source>
        <dbReference type="SAM" id="MobiDB-lite"/>
    </source>
</evidence>
<dbReference type="Pfam" id="PF04233">
    <property type="entry name" value="Phage_Mu_F"/>
    <property type="match status" value="1"/>
</dbReference>
<dbReference type="Pfam" id="PF03496">
    <property type="entry name" value="ADPrib_exo_Tox"/>
    <property type="match status" value="1"/>
</dbReference>
<evidence type="ECO:0000259" key="3">
    <source>
        <dbReference type="Pfam" id="PF04233"/>
    </source>
</evidence>
<feature type="domain" description="ADP ribosyltransferase" evidence="2">
    <location>
        <begin position="704"/>
        <end position="854"/>
    </location>
</feature>
<sequence>MKLINLSGKNNDKNAGSRLREIGGAGTGVFTDYEAEKIKLNRPRKITDYRDMLRDGTVEALFNILTMPILASEYDIKPADESTEAKTQADFVRNNLLSESYKGGIETPFNLFLDQSMMALVDGFQVWEKVYRLNSNRYELKKLALRDSRSVEIQSDLKEGYQGIRQTQEDGSTVDIPAYKTFLFTPGKRYDPYYGRSIFTALWRNYDKKWKLEYLDSIALQNDAIKPKVLKNTGNTLANADDKVTSKVLNVLSRLGKVNSTATLPPNYELEVLNSEGRDPHQSIERQNSEMARVFLANFMLLGSQGTSSTGSFALSDTQAKMFRMSLESVMNKLAAHINQYIIADLIDINFSEPHYPVFAFEKMDNEVVGAIFNAFTTMIQKDRMSDAMASEIEDATATRLGFDVEKIKQHRTEQSENTESNASKEKEAGGTPTGQRTMSDDHKHEPSESLKKLDARWQELEKRFLDQIRPVYETVAEKVSQEVAESKLVSDIDAVVFPAEYRRTLVSFFKQGYQIGKISASDEMGKPAAKNGNDLTKAAVEYINWIIEKQQNDLTNYAKSLVMNRVVLDDEPIDYSAEILKLILAWFATKLMDTASYAIAQAVNSGRNSVWDDDDVLEFSAILDARTSPGCSALDGKVMTWKEWQAYPEYIPPRHFNCRSTFTRLLGDNPEDEINPPNNMQMHNIEKIQRTPKPQLIEENPYMAQYTKAELLSVETYKGNGFININQTLLGRRPMNEYAEADIKQLDKAIKKTKLEKDVVLYRGIGLESKLSVNDIVDNPNFLSTSTSQDVSIEFARQADGNKYVFIFKAPKDMPYLDIEKVLADNGVTSITDEDEYLLSRGKKFVVKRLKKLDNEIIMADMEMTKDTKYLADESEDLLTDEMMASLNKTAEEVEKRLADPNYKPSRAVQRMHAIWQMDSEYLDEQLKKQHKNK</sequence>
<evidence type="ECO:0000259" key="2">
    <source>
        <dbReference type="Pfam" id="PF03496"/>
    </source>
</evidence>
<organism evidence="4">
    <name type="scientific">Myoviridae sp. ctNYa18</name>
    <dbReference type="NCBI Taxonomy" id="2825090"/>
    <lineage>
        <taxon>Viruses</taxon>
        <taxon>Duplodnaviria</taxon>
        <taxon>Heunggongvirae</taxon>
        <taxon>Uroviricota</taxon>
        <taxon>Caudoviricetes</taxon>
    </lineage>
</organism>
<protein>
    <submittedName>
        <fullName evidence="4">Portal protein</fullName>
    </submittedName>
</protein>
<dbReference type="Gene3D" id="3.90.176.10">
    <property type="entry name" value="Toxin ADP-ribosyltransferase, Chain A, domain 1"/>
    <property type="match status" value="1"/>
</dbReference>
<accession>A0A8S5PIC5</accession>
<dbReference type="Pfam" id="PF06074">
    <property type="entry name" value="Portal_Mu"/>
    <property type="match status" value="1"/>
</dbReference>
<reference evidence="4" key="1">
    <citation type="journal article" date="2021" name="Proc. Natl. Acad. Sci. U.S.A.">
        <title>A Catalog of Tens of Thousands of Viruses from Human Metagenomes Reveals Hidden Associations with Chronic Diseases.</title>
        <authorList>
            <person name="Tisza M.J."/>
            <person name="Buck C.B."/>
        </authorList>
    </citation>
    <scope>NUCLEOTIDE SEQUENCE</scope>
    <source>
        <strain evidence="4">CtNYa18</strain>
    </source>
</reference>
<dbReference type="EMBL" id="BK015422">
    <property type="protein sequence ID" value="DAE05932.1"/>
    <property type="molecule type" value="Genomic_DNA"/>
</dbReference>
<dbReference type="NCBIfam" id="TIGR01641">
    <property type="entry name" value="phageSPP1_gp7"/>
    <property type="match status" value="1"/>
</dbReference>
<dbReference type="SUPFAM" id="SSF56399">
    <property type="entry name" value="ADP-ribosylation"/>
    <property type="match status" value="1"/>
</dbReference>
<dbReference type="InterPro" id="IPR003540">
    <property type="entry name" value="ADP-ribosyltransferase"/>
</dbReference>
<feature type="region of interest" description="Disordered" evidence="1">
    <location>
        <begin position="411"/>
        <end position="450"/>
    </location>
</feature>